<evidence type="ECO:0000313" key="2">
    <source>
        <dbReference type="Proteomes" id="UP000717328"/>
    </source>
</evidence>
<dbReference type="OrthoDB" id="5595695at2759"/>
<dbReference type="Proteomes" id="UP000717328">
    <property type="component" value="Unassembled WGS sequence"/>
</dbReference>
<keyword evidence="2" id="KW-1185">Reference proteome</keyword>
<name>A0A9P7GV83_9AGAR</name>
<comment type="caution">
    <text evidence="1">The sequence shown here is derived from an EMBL/GenBank/DDBJ whole genome shotgun (WGS) entry which is preliminary data.</text>
</comment>
<gene>
    <name evidence="1" type="ORF">H0H81_012356</name>
</gene>
<reference evidence="1" key="2">
    <citation type="submission" date="2021-10" db="EMBL/GenBank/DDBJ databases">
        <title>Phylogenomics reveals ancestral predisposition of the termite-cultivated fungus Termitomyces towards a domesticated lifestyle.</title>
        <authorList>
            <person name="Auxier B."/>
            <person name="Grum-Grzhimaylo A."/>
            <person name="Cardenas M.E."/>
            <person name="Lodge J.D."/>
            <person name="Laessoe T."/>
            <person name="Pedersen O."/>
            <person name="Smith M.E."/>
            <person name="Kuyper T.W."/>
            <person name="Franco-Molano E.A."/>
            <person name="Baroni T.J."/>
            <person name="Aanen D.K."/>
        </authorList>
    </citation>
    <scope>NUCLEOTIDE SEQUENCE</scope>
    <source>
        <strain evidence="1">D49</strain>
    </source>
</reference>
<dbReference type="EMBL" id="JABCKI010000046">
    <property type="protein sequence ID" value="KAG5653547.1"/>
    <property type="molecule type" value="Genomic_DNA"/>
</dbReference>
<reference evidence="1" key="1">
    <citation type="submission" date="2021-02" db="EMBL/GenBank/DDBJ databases">
        <authorList>
            <person name="Nieuwenhuis M."/>
            <person name="Van De Peppel L.J.J."/>
        </authorList>
    </citation>
    <scope>NUCLEOTIDE SEQUENCE</scope>
    <source>
        <strain evidence="1">D49</strain>
    </source>
</reference>
<sequence length="191" mass="21509">MLTRLFDTAPEALRRIALFTVYTTDKVYGPPREFLNLGLVCRASYKILTMNSAPLYTEIFAANFDIAGPIYRLGKPTVQNNSKRELERRFTALKIFRGGDLDHPGLTDAFWVAYMMFEDSDSGQKNGKHLLDAGLLGYLNKYLRSCLYRGSESNNGWPIPNEQNSLAVTLFWLASAQSEPSPLPFLDALQS</sequence>
<evidence type="ECO:0000313" key="1">
    <source>
        <dbReference type="EMBL" id="KAG5653547.1"/>
    </source>
</evidence>
<proteinExistence type="predicted"/>
<accession>A0A9P7GV83</accession>
<organism evidence="1 2">
    <name type="scientific">Sphagnurus paluster</name>
    <dbReference type="NCBI Taxonomy" id="117069"/>
    <lineage>
        <taxon>Eukaryota</taxon>
        <taxon>Fungi</taxon>
        <taxon>Dikarya</taxon>
        <taxon>Basidiomycota</taxon>
        <taxon>Agaricomycotina</taxon>
        <taxon>Agaricomycetes</taxon>
        <taxon>Agaricomycetidae</taxon>
        <taxon>Agaricales</taxon>
        <taxon>Tricholomatineae</taxon>
        <taxon>Lyophyllaceae</taxon>
        <taxon>Sphagnurus</taxon>
    </lineage>
</organism>
<protein>
    <submittedName>
        <fullName evidence="1">Uncharacterized protein</fullName>
    </submittedName>
</protein>
<dbReference type="AlphaFoldDB" id="A0A9P7GV83"/>